<dbReference type="InterPro" id="IPR036964">
    <property type="entry name" value="RASGEF_cat_dom_sf"/>
</dbReference>
<dbReference type="GeneID" id="94842760"/>
<organism evidence="6 7">
    <name type="scientific">Tritrichomonas foetus</name>
    <dbReference type="NCBI Taxonomy" id="1144522"/>
    <lineage>
        <taxon>Eukaryota</taxon>
        <taxon>Metamonada</taxon>
        <taxon>Parabasalia</taxon>
        <taxon>Tritrichomonadida</taxon>
        <taxon>Tritrichomonadidae</taxon>
        <taxon>Tritrichomonas</taxon>
    </lineage>
</organism>
<gene>
    <name evidence="6" type="ORF">TRFO_31661</name>
</gene>
<feature type="domain" description="N-terminal Ras-GEF" evidence="5">
    <location>
        <begin position="227"/>
        <end position="347"/>
    </location>
</feature>
<evidence type="ECO:0000313" key="6">
    <source>
        <dbReference type="EMBL" id="OHT01511.1"/>
    </source>
</evidence>
<keyword evidence="7" id="KW-1185">Reference proteome</keyword>
<dbReference type="GO" id="GO:0007264">
    <property type="term" value="P:small GTPase-mediated signal transduction"/>
    <property type="evidence" value="ECO:0007669"/>
    <property type="project" value="InterPro"/>
</dbReference>
<evidence type="ECO:0000256" key="1">
    <source>
        <dbReference type="ARBA" id="ARBA00022658"/>
    </source>
</evidence>
<dbReference type="AlphaFoldDB" id="A0A1J4JQR2"/>
<evidence type="ECO:0000259" key="5">
    <source>
        <dbReference type="PROSITE" id="PS50212"/>
    </source>
</evidence>
<dbReference type="GO" id="GO:0005085">
    <property type="term" value="F:guanyl-nucleotide exchange factor activity"/>
    <property type="evidence" value="ECO:0007669"/>
    <property type="project" value="UniProtKB-KW"/>
</dbReference>
<protein>
    <submittedName>
        <fullName evidence="6">RasGEF domain containing protein</fullName>
    </submittedName>
</protein>
<evidence type="ECO:0000256" key="3">
    <source>
        <dbReference type="SAM" id="MobiDB-lite"/>
    </source>
</evidence>
<dbReference type="OrthoDB" id="546434at2759"/>
<dbReference type="Pfam" id="PF00617">
    <property type="entry name" value="RasGEF"/>
    <property type="match status" value="1"/>
</dbReference>
<dbReference type="PANTHER" id="PTHR23113">
    <property type="entry name" value="GUANINE NUCLEOTIDE EXCHANGE FACTOR"/>
    <property type="match status" value="1"/>
</dbReference>
<dbReference type="VEuPathDB" id="TrichDB:TRFO_31661"/>
<evidence type="ECO:0000313" key="7">
    <source>
        <dbReference type="Proteomes" id="UP000179807"/>
    </source>
</evidence>
<keyword evidence="1 2" id="KW-0344">Guanine-nucleotide releasing factor</keyword>
<dbReference type="SMART" id="SM00147">
    <property type="entry name" value="RasGEF"/>
    <property type="match status" value="1"/>
</dbReference>
<dbReference type="InterPro" id="IPR000651">
    <property type="entry name" value="Ras-like_Gua-exchang_fac_N"/>
</dbReference>
<dbReference type="Proteomes" id="UP000179807">
    <property type="component" value="Unassembled WGS sequence"/>
</dbReference>
<accession>A0A1J4JQR2</accession>
<dbReference type="Gene3D" id="1.10.840.10">
    <property type="entry name" value="Ras guanine-nucleotide exchange factors catalytic domain"/>
    <property type="match status" value="1"/>
</dbReference>
<proteinExistence type="predicted"/>
<dbReference type="SUPFAM" id="SSF48366">
    <property type="entry name" value="Ras GEF"/>
    <property type="match status" value="1"/>
</dbReference>
<feature type="region of interest" description="Disordered" evidence="3">
    <location>
        <begin position="1"/>
        <end position="26"/>
    </location>
</feature>
<dbReference type="Gene3D" id="1.20.870.10">
    <property type="entry name" value="Son of sevenless (SoS) protein Chain: S domain 1"/>
    <property type="match status" value="1"/>
</dbReference>
<name>A0A1J4JQR2_9EUKA</name>
<dbReference type="InterPro" id="IPR001895">
    <property type="entry name" value="RASGEF_cat_dom"/>
</dbReference>
<sequence length="631" mass="72087">MSTHHKSQRDETNPNDDESSTLQKVPAFNFKFKSQFKPRESKSITSNIPFHVSPEFDGKNSKSVKSEYDRSYWEVELLRRHPELKDLIDRVDPVTRAASLAALYLPNRRLHPQEAILGLISQHLKLLGLTQTAAALDDSFAFPIVTPPHHPHSQLLHHIERGVLNADRFWCLLLPTPTYPTDPESIQKQLVTQLNATLGVISGQIKESQPLDKENIDDLQKLEVNPDTQMPINGTINQLVWAASSRYRTFNPQFIEVFSMTYHGYMTSTQLLQKLQEAWNMFALTKRQGDDREELLFVSLVEKWIEISFFDFDAVLLQNLTQFLQTIKMNRPASQKRMLAALQKQIEGKQRSDQVLEVNLNGLSIPENLFLSKFTLTSLDTTELAKQITMGSAKSYYAITAKELLDCAWSKPSIRHRSPNIVNLTNRFNALSDWAQHEILYSETVDERLKLIKFFAALAKDLWGMKNFLDGMSIASALNSNPMYRLKHHMALLDPEIMKPVEEILEATKSDNNFALLLSIHANAKAAGAALPYIGVYLTQLTFFYDGNKDLIDGLVNFNKCVGVFNIIDMILSFQVKQFNFVVIEQIQEKLSELSRYDEGELYARSLQIEPNGIEYDEFIKIVEAERATTK</sequence>
<feature type="domain" description="Ras-GEF" evidence="4">
    <location>
        <begin position="380"/>
        <end position="612"/>
    </location>
</feature>
<dbReference type="RefSeq" id="XP_068354647.1">
    <property type="nucleotide sequence ID" value="XM_068508056.1"/>
</dbReference>
<reference evidence="6" key="1">
    <citation type="submission" date="2016-10" db="EMBL/GenBank/DDBJ databases">
        <authorList>
            <person name="Benchimol M."/>
            <person name="Almeida L.G."/>
            <person name="Vasconcelos A.T."/>
            <person name="Perreira-Neves A."/>
            <person name="Rosa I.A."/>
            <person name="Tasca T."/>
            <person name="Bogo M.R."/>
            <person name="de Souza W."/>
        </authorList>
    </citation>
    <scope>NUCLEOTIDE SEQUENCE [LARGE SCALE GENOMIC DNA]</scope>
    <source>
        <strain evidence="6">K</strain>
    </source>
</reference>
<dbReference type="InterPro" id="IPR023578">
    <property type="entry name" value="Ras_GEF_dom_sf"/>
</dbReference>
<dbReference type="Pfam" id="PF00618">
    <property type="entry name" value="RasGEF_N"/>
    <property type="match status" value="1"/>
</dbReference>
<comment type="caution">
    <text evidence="6">The sequence shown here is derived from an EMBL/GenBank/DDBJ whole genome shotgun (WGS) entry which is preliminary data.</text>
</comment>
<dbReference type="PROSITE" id="PS50009">
    <property type="entry name" value="RASGEF_CAT"/>
    <property type="match status" value="1"/>
</dbReference>
<dbReference type="PROSITE" id="PS50212">
    <property type="entry name" value="RASGEF_NTER"/>
    <property type="match status" value="1"/>
</dbReference>
<dbReference type="EMBL" id="MLAK01000908">
    <property type="protein sequence ID" value="OHT01511.1"/>
    <property type="molecule type" value="Genomic_DNA"/>
</dbReference>
<dbReference type="PANTHER" id="PTHR23113:SF365">
    <property type="entry name" value="RAS-GEF DOMAIN-CONTAINING PROTEIN"/>
    <property type="match status" value="1"/>
</dbReference>
<evidence type="ECO:0000256" key="2">
    <source>
        <dbReference type="PROSITE-ProRule" id="PRU00168"/>
    </source>
</evidence>
<evidence type="ECO:0000259" key="4">
    <source>
        <dbReference type="PROSITE" id="PS50009"/>
    </source>
</evidence>
<dbReference type="InterPro" id="IPR008937">
    <property type="entry name" value="Ras-like_GEF"/>
</dbReference>